<proteinExistence type="predicted"/>
<evidence type="ECO:0000313" key="1">
    <source>
        <dbReference type="EMBL" id="MPC89576.1"/>
    </source>
</evidence>
<comment type="caution">
    <text evidence="1">The sequence shown here is derived from an EMBL/GenBank/DDBJ whole genome shotgun (WGS) entry which is preliminary data.</text>
</comment>
<dbReference type="Proteomes" id="UP000324222">
    <property type="component" value="Unassembled WGS sequence"/>
</dbReference>
<dbReference type="AlphaFoldDB" id="A0A5B7J6I9"/>
<keyword evidence="2" id="KW-1185">Reference proteome</keyword>
<sequence length="23" mass="2348">MTCACQAASCPYHLLPTGPAGVR</sequence>
<gene>
    <name evidence="1" type="ORF">E2C01_084530</name>
</gene>
<evidence type="ECO:0000313" key="2">
    <source>
        <dbReference type="Proteomes" id="UP000324222"/>
    </source>
</evidence>
<organism evidence="1 2">
    <name type="scientific">Portunus trituberculatus</name>
    <name type="common">Swimming crab</name>
    <name type="synonym">Neptunus trituberculatus</name>
    <dbReference type="NCBI Taxonomy" id="210409"/>
    <lineage>
        <taxon>Eukaryota</taxon>
        <taxon>Metazoa</taxon>
        <taxon>Ecdysozoa</taxon>
        <taxon>Arthropoda</taxon>
        <taxon>Crustacea</taxon>
        <taxon>Multicrustacea</taxon>
        <taxon>Malacostraca</taxon>
        <taxon>Eumalacostraca</taxon>
        <taxon>Eucarida</taxon>
        <taxon>Decapoda</taxon>
        <taxon>Pleocyemata</taxon>
        <taxon>Brachyura</taxon>
        <taxon>Eubrachyura</taxon>
        <taxon>Portunoidea</taxon>
        <taxon>Portunidae</taxon>
        <taxon>Portuninae</taxon>
        <taxon>Portunus</taxon>
    </lineage>
</organism>
<accession>A0A5B7J6I9</accession>
<dbReference type="EMBL" id="VSRR010081486">
    <property type="protein sequence ID" value="MPC89576.1"/>
    <property type="molecule type" value="Genomic_DNA"/>
</dbReference>
<protein>
    <submittedName>
        <fullName evidence="1">Uncharacterized protein</fullName>
    </submittedName>
</protein>
<name>A0A5B7J6I9_PORTR</name>
<reference evidence="1 2" key="1">
    <citation type="submission" date="2019-05" db="EMBL/GenBank/DDBJ databases">
        <title>Another draft genome of Portunus trituberculatus and its Hox gene families provides insights of decapod evolution.</title>
        <authorList>
            <person name="Jeong J.-H."/>
            <person name="Song I."/>
            <person name="Kim S."/>
            <person name="Choi T."/>
            <person name="Kim D."/>
            <person name="Ryu S."/>
            <person name="Kim W."/>
        </authorList>
    </citation>
    <scope>NUCLEOTIDE SEQUENCE [LARGE SCALE GENOMIC DNA]</scope>
    <source>
        <tissue evidence="1">Muscle</tissue>
    </source>
</reference>